<organism evidence="2">
    <name type="scientific">Mesorhizobium sp. WSM2240</name>
    <dbReference type="NCBI Taxonomy" id="3228851"/>
    <lineage>
        <taxon>Bacteria</taxon>
        <taxon>Pseudomonadati</taxon>
        <taxon>Pseudomonadota</taxon>
        <taxon>Alphaproteobacteria</taxon>
        <taxon>Hyphomicrobiales</taxon>
        <taxon>Phyllobacteriaceae</taxon>
        <taxon>Mesorhizobium</taxon>
    </lineage>
</organism>
<dbReference type="AlphaFoldDB" id="A0AAU8D0B1"/>
<dbReference type="EMBL" id="CP159256">
    <property type="protein sequence ID" value="XCG52310.1"/>
    <property type="molecule type" value="Genomic_DNA"/>
</dbReference>
<dbReference type="Pfam" id="PF13619">
    <property type="entry name" value="KTSC"/>
    <property type="match status" value="1"/>
</dbReference>
<proteinExistence type="predicted"/>
<reference evidence="2" key="1">
    <citation type="submission" date="2024-06" db="EMBL/GenBank/DDBJ databases">
        <title>Mesorhizobium karijinii sp. nov., a symbiont of the iconic Swainsona formosa from arid Australia.</title>
        <authorList>
            <person name="Hill Y.J."/>
            <person name="Watkin E.L.J."/>
            <person name="O'Hara G.W."/>
            <person name="Terpolilli J."/>
            <person name="Tye M.L."/>
            <person name="Kohlmeier M.G."/>
        </authorList>
    </citation>
    <scope>NUCLEOTIDE SEQUENCE</scope>
    <source>
        <strain evidence="2">WSM2240</strain>
        <plasmid evidence="2">pMk2240A</plasmid>
    </source>
</reference>
<geneLocation type="plasmid" evidence="2">
    <name>pMk2240A</name>
</geneLocation>
<name>A0AAU8D0B1_9HYPH</name>
<dbReference type="InterPro" id="IPR025309">
    <property type="entry name" value="KTSC_dom"/>
</dbReference>
<gene>
    <name evidence="2" type="ORF">ABVK50_33090</name>
</gene>
<evidence type="ECO:0000313" key="2">
    <source>
        <dbReference type="EMBL" id="XCG52310.1"/>
    </source>
</evidence>
<protein>
    <submittedName>
        <fullName evidence="2">KTSC domain-containing protein</fullName>
    </submittedName>
</protein>
<accession>A0AAU8D0B1</accession>
<sequence>MAAVVASREARRGARGTCGIFRRGLTSPDLHLQKRDGSRGRRPGTSVGSEGWCVKPFANYDMPSTSIRKAEYDPVTRTLAVWFVASGKRYYYVNVPPEIYTAFRQSFARGKYSTRRSETGFRTARRGKHSSLAKAALVSGRAGTANCISDDQSGSSLAPPITPLPT</sequence>
<feature type="domain" description="KTSC" evidence="1">
    <location>
        <begin position="64"/>
        <end position="115"/>
    </location>
</feature>
<keyword evidence="2" id="KW-0614">Plasmid</keyword>
<dbReference type="RefSeq" id="WP_353646517.1">
    <property type="nucleotide sequence ID" value="NZ_CP159256.1"/>
</dbReference>
<evidence type="ECO:0000259" key="1">
    <source>
        <dbReference type="Pfam" id="PF13619"/>
    </source>
</evidence>